<dbReference type="Pfam" id="PF00828">
    <property type="entry name" value="Ribosomal_L27A"/>
    <property type="match status" value="1"/>
</dbReference>
<feature type="region of interest" description="Disordered" evidence="4">
    <location>
        <begin position="47"/>
        <end position="91"/>
    </location>
</feature>
<evidence type="ECO:0000259" key="5">
    <source>
        <dbReference type="Pfam" id="PF00828"/>
    </source>
</evidence>
<dbReference type="GO" id="GO:0003735">
    <property type="term" value="F:structural constituent of ribosome"/>
    <property type="evidence" value="ECO:0007669"/>
    <property type="project" value="InterPro"/>
</dbReference>
<reference evidence="6 7" key="1">
    <citation type="journal article" date="2012" name="PLoS Pathog.">
        <title>Diverse lifestyles and strategies of plant pathogenesis encoded in the genomes of eighteen Dothideomycetes fungi.</title>
        <authorList>
            <person name="Ohm R.A."/>
            <person name="Feau N."/>
            <person name="Henrissat B."/>
            <person name="Schoch C.L."/>
            <person name="Horwitz B.A."/>
            <person name="Barry K.W."/>
            <person name="Condon B.J."/>
            <person name="Copeland A.C."/>
            <person name="Dhillon B."/>
            <person name="Glaser F."/>
            <person name="Hesse C.N."/>
            <person name="Kosti I."/>
            <person name="LaButti K."/>
            <person name="Lindquist E.A."/>
            <person name="Lucas S."/>
            <person name="Salamov A.A."/>
            <person name="Bradshaw R.E."/>
            <person name="Ciuffetti L."/>
            <person name="Hamelin R.C."/>
            <person name="Kema G.H.J."/>
            <person name="Lawrence C."/>
            <person name="Scott J.A."/>
            <person name="Spatafora J.W."/>
            <person name="Turgeon B.G."/>
            <person name="de Wit P.J.G.M."/>
            <person name="Zhong S."/>
            <person name="Goodwin S.B."/>
            <person name="Grigoriev I.V."/>
        </authorList>
    </citation>
    <scope>NUCLEOTIDE SEQUENCE [LARGE SCALE GENOMIC DNA]</scope>
    <source>
        <strain evidence="6 7">SO2202</strain>
    </source>
</reference>
<name>M3B5Y2_SPHMS</name>
<dbReference type="HAMAP" id="MF_01341">
    <property type="entry name" value="Ribosomal_uL15"/>
    <property type="match status" value="1"/>
</dbReference>
<dbReference type="InterPro" id="IPR036227">
    <property type="entry name" value="Ribosomal_uL15/eL18_sf"/>
</dbReference>
<dbReference type="FunFam" id="3.100.10.10:FF:000011">
    <property type="entry name" value="50S ribosomal subunit protein L15"/>
    <property type="match status" value="1"/>
</dbReference>
<feature type="region of interest" description="Disordered" evidence="4">
    <location>
        <begin position="288"/>
        <end position="315"/>
    </location>
</feature>
<feature type="compositionally biased region" description="Basic residues" evidence="4">
    <location>
        <begin position="70"/>
        <end position="82"/>
    </location>
</feature>
<dbReference type="Gene3D" id="3.100.10.10">
    <property type="match status" value="1"/>
</dbReference>
<proteinExistence type="inferred from homology"/>
<dbReference type="PANTHER" id="PTHR12934">
    <property type="entry name" value="50S RIBOSOMAL PROTEIN L15"/>
    <property type="match status" value="1"/>
</dbReference>
<dbReference type="Proteomes" id="UP000016931">
    <property type="component" value="Unassembled WGS sequence"/>
</dbReference>
<dbReference type="PANTHER" id="PTHR12934:SF11">
    <property type="entry name" value="LARGE RIBOSOMAL SUBUNIT PROTEIN UL15M"/>
    <property type="match status" value="1"/>
</dbReference>
<keyword evidence="2 6" id="KW-0689">Ribosomal protein</keyword>
<evidence type="ECO:0000256" key="2">
    <source>
        <dbReference type="ARBA" id="ARBA00022980"/>
    </source>
</evidence>
<accession>M3B5Y2</accession>
<dbReference type="EMBL" id="KB456261">
    <property type="protein sequence ID" value="EMF15227.1"/>
    <property type="molecule type" value="Genomic_DNA"/>
</dbReference>
<dbReference type="NCBIfam" id="TIGR01071">
    <property type="entry name" value="rplO_bact"/>
    <property type="match status" value="1"/>
</dbReference>
<comment type="similarity">
    <text evidence="1">Belongs to the universal ribosomal protein uL15 family.</text>
</comment>
<dbReference type="STRING" id="692275.M3B5Y2"/>
<protein>
    <submittedName>
        <fullName evidence="6">Ribosomal protein L15</fullName>
    </submittedName>
</protein>
<evidence type="ECO:0000256" key="1">
    <source>
        <dbReference type="ARBA" id="ARBA00007320"/>
    </source>
</evidence>
<sequence length="315" mass="34855">MPPRLQLLRRAAVSIPTQISPAYQPIAPFLYPFLSQQRNASILSSLSDNKGAYNKPIRRGRGPASGKGKTSGRGHKGQKQHGKVPAGFNGGQTPDWIVAGPRGFKNHFSVDMTKVNLNRIQDWINRGRLDPSQPITLKELNESRCVHGVKDGVKLLARGKDELTTPINIVVSRASAEAINTIEKLGGTVTTRYYTNFAIKRIIRGEMDPIHSLQSRINIASADRGVDEVDVDKVADALTQEERRYRFRLPDPTSRKHLEYYRDSAHRGYLSHLVGEGQGPSLFFKTPGATGKTEEKKKRAAKKAAASKAAGNRIW</sequence>
<organism evidence="6 7">
    <name type="scientific">Sphaerulina musiva (strain SO2202)</name>
    <name type="common">Poplar stem canker fungus</name>
    <name type="synonym">Septoria musiva</name>
    <dbReference type="NCBI Taxonomy" id="692275"/>
    <lineage>
        <taxon>Eukaryota</taxon>
        <taxon>Fungi</taxon>
        <taxon>Dikarya</taxon>
        <taxon>Ascomycota</taxon>
        <taxon>Pezizomycotina</taxon>
        <taxon>Dothideomycetes</taxon>
        <taxon>Dothideomycetidae</taxon>
        <taxon>Mycosphaerellales</taxon>
        <taxon>Mycosphaerellaceae</taxon>
        <taxon>Sphaerulina</taxon>
    </lineage>
</organism>
<keyword evidence="7" id="KW-1185">Reference proteome</keyword>
<feature type="compositionally biased region" description="Low complexity" evidence="4">
    <location>
        <begin position="303"/>
        <end position="315"/>
    </location>
</feature>
<dbReference type="OrthoDB" id="361383at2759"/>
<feature type="domain" description="Large ribosomal subunit protein uL15/eL18" evidence="5">
    <location>
        <begin position="115"/>
        <end position="190"/>
    </location>
</feature>
<dbReference type="InterPro" id="IPR030878">
    <property type="entry name" value="Ribosomal_uL15"/>
</dbReference>
<evidence type="ECO:0000313" key="6">
    <source>
        <dbReference type="EMBL" id="EMF15227.1"/>
    </source>
</evidence>
<dbReference type="InterPro" id="IPR021131">
    <property type="entry name" value="Ribosomal_uL15/eL18"/>
</dbReference>
<dbReference type="HOGENOM" id="CLU_055188_5_0_1"/>
<dbReference type="eggNOG" id="KOG0846">
    <property type="taxonomic scope" value="Eukaryota"/>
</dbReference>
<dbReference type="RefSeq" id="XP_016763348.1">
    <property type="nucleotide sequence ID" value="XM_016904121.1"/>
</dbReference>
<dbReference type="InterPro" id="IPR005749">
    <property type="entry name" value="Ribosomal_uL15_bac-type"/>
</dbReference>
<dbReference type="OMA" id="VVTRYYT"/>
<keyword evidence="3" id="KW-0687">Ribonucleoprotein</keyword>
<evidence type="ECO:0000313" key="7">
    <source>
        <dbReference type="Proteomes" id="UP000016931"/>
    </source>
</evidence>
<gene>
    <name evidence="6" type="ORF">SEPMUDRAFT_147157</name>
</gene>
<evidence type="ECO:0000256" key="4">
    <source>
        <dbReference type="SAM" id="MobiDB-lite"/>
    </source>
</evidence>
<dbReference type="GO" id="GO:0005762">
    <property type="term" value="C:mitochondrial large ribosomal subunit"/>
    <property type="evidence" value="ECO:0007669"/>
    <property type="project" value="TreeGrafter"/>
</dbReference>
<dbReference type="GO" id="GO:0006412">
    <property type="term" value="P:translation"/>
    <property type="evidence" value="ECO:0007669"/>
    <property type="project" value="InterPro"/>
</dbReference>
<evidence type="ECO:0000256" key="3">
    <source>
        <dbReference type="ARBA" id="ARBA00023274"/>
    </source>
</evidence>
<dbReference type="SUPFAM" id="SSF52080">
    <property type="entry name" value="Ribosomal proteins L15p and L18e"/>
    <property type="match status" value="1"/>
</dbReference>
<dbReference type="AlphaFoldDB" id="M3B5Y2"/>
<dbReference type="GeneID" id="27901258"/>